<name>A0ABN0X7F3_9LACT</name>
<accession>A0ABN0X7F3</accession>
<evidence type="ECO:0000259" key="1">
    <source>
        <dbReference type="Pfam" id="PF17836"/>
    </source>
</evidence>
<sequence length="56" mass="6009">MGNKLIIIGAKGHGKVCGEIALKMKQWDDIVYLSDDATVTSCLGFEVVGQTDDAPR</sequence>
<protein>
    <recommendedName>
        <fullName evidence="1">PglD N-terminal domain-containing protein</fullName>
    </recommendedName>
</protein>
<reference evidence="2 3" key="1">
    <citation type="journal article" date="2019" name="Int. J. Syst. Evol. Microbiol.">
        <title>The Global Catalogue of Microorganisms (GCM) 10K type strain sequencing project: providing services to taxonomists for standard genome sequencing and annotation.</title>
        <authorList>
            <consortium name="The Broad Institute Genomics Platform"/>
            <consortium name="The Broad Institute Genome Sequencing Center for Infectious Disease"/>
            <person name="Wu L."/>
            <person name="Ma J."/>
        </authorList>
    </citation>
    <scope>NUCLEOTIDE SEQUENCE [LARGE SCALE GENOMIC DNA]</scope>
    <source>
        <strain evidence="2 3">JCM 12662</strain>
    </source>
</reference>
<dbReference type="EMBL" id="BAAACW010000045">
    <property type="protein sequence ID" value="GAA0357086.1"/>
    <property type="molecule type" value="Genomic_DNA"/>
</dbReference>
<keyword evidence="3" id="KW-1185">Reference proteome</keyword>
<dbReference type="Gene3D" id="3.40.50.20">
    <property type="match status" value="1"/>
</dbReference>
<organism evidence="2 3">
    <name type="scientific">Alkalibacterium iburiense</name>
    <dbReference type="NCBI Taxonomy" id="290589"/>
    <lineage>
        <taxon>Bacteria</taxon>
        <taxon>Bacillati</taxon>
        <taxon>Bacillota</taxon>
        <taxon>Bacilli</taxon>
        <taxon>Lactobacillales</taxon>
        <taxon>Carnobacteriaceae</taxon>
        <taxon>Alkalibacterium</taxon>
    </lineage>
</organism>
<dbReference type="Proteomes" id="UP001501166">
    <property type="component" value="Unassembled WGS sequence"/>
</dbReference>
<evidence type="ECO:0000313" key="2">
    <source>
        <dbReference type="EMBL" id="GAA0357086.1"/>
    </source>
</evidence>
<proteinExistence type="predicted"/>
<feature type="domain" description="PglD N-terminal" evidence="1">
    <location>
        <begin position="4"/>
        <end position="53"/>
    </location>
</feature>
<dbReference type="RefSeq" id="WP_343754149.1">
    <property type="nucleotide sequence ID" value="NZ_BAAACW010000045.1"/>
</dbReference>
<gene>
    <name evidence="2" type="ORF">GCM10008932_07460</name>
</gene>
<dbReference type="Pfam" id="PF17836">
    <property type="entry name" value="PglD_N"/>
    <property type="match status" value="1"/>
</dbReference>
<evidence type="ECO:0000313" key="3">
    <source>
        <dbReference type="Proteomes" id="UP001501166"/>
    </source>
</evidence>
<comment type="caution">
    <text evidence="2">The sequence shown here is derived from an EMBL/GenBank/DDBJ whole genome shotgun (WGS) entry which is preliminary data.</text>
</comment>
<dbReference type="InterPro" id="IPR041561">
    <property type="entry name" value="PglD_N"/>
</dbReference>